<proteinExistence type="predicted"/>
<sequence length="45" mass="4991">MVLYMKLTGFKSSCLCINVLCCLGIHKIFHASCLPFFIYGVASDC</sequence>
<evidence type="ECO:0000313" key="1">
    <source>
        <dbReference type="EMBL" id="MBX57350.1"/>
    </source>
</evidence>
<accession>A0A2P2PRH6</accession>
<dbReference type="EMBL" id="GGEC01076866">
    <property type="protein sequence ID" value="MBX57350.1"/>
    <property type="molecule type" value="Transcribed_RNA"/>
</dbReference>
<name>A0A2P2PRH6_RHIMU</name>
<organism evidence="1">
    <name type="scientific">Rhizophora mucronata</name>
    <name type="common">Asiatic mangrove</name>
    <dbReference type="NCBI Taxonomy" id="61149"/>
    <lineage>
        <taxon>Eukaryota</taxon>
        <taxon>Viridiplantae</taxon>
        <taxon>Streptophyta</taxon>
        <taxon>Embryophyta</taxon>
        <taxon>Tracheophyta</taxon>
        <taxon>Spermatophyta</taxon>
        <taxon>Magnoliopsida</taxon>
        <taxon>eudicotyledons</taxon>
        <taxon>Gunneridae</taxon>
        <taxon>Pentapetalae</taxon>
        <taxon>rosids</taxon>
        <taxon>fabids</taxon>
        <taxon>Malpighiales</taxon>
        <taxon>Rhizophoraceae</taxon>
        <taxon>Rhizophora</taxon>
    </lineage>
</organism>
<reference evidence="1" key="1">
    <citation type="submission" date="2018-02" db="EMBL/GenBank/DDBJ databases">
        <title>Rhizophora mucronata_Transcriptome.</title>
        <authorList>
            <person name="Meera S.P."/>
            <person name="Sreeshan A."/>
            <person name="Augustine A."/>
        </authorList>
    </citation>
    <scope>NUCLEOTIDE SEQUENCE</scope>
    <source>
        <tissue evidence="1">Leaf</tissue>
    </source>
</reference>
<dbReference type="AlphaFoldDB" id="A0A2P2PRH6"/>
<protein>
    <submittedName>
        <fullName evidence="1">Uncharacterized protein</fullName>
    </submittedName>
</protein>